<keyword evidence="2" id="KW-0812">Transmembrane</keyword>
<dbReference type="Proteomes" id="UP000265515">
    <property type="component" value="Unassembled WGS sequence"/>
</dbReference>
<evidence type="ECO:0000313" key="3">
    <source>
        <dbReference type="EMBL" id="GBG89836.1"/>
    </source>
</evidence>
<organism evidence="3 4">
    <name type="scientific">Chara braunii</name>
    <name type="common">Braun's stonewort</name>
    <dbReference type="NCBI Taxonomy" id="69332"/>
    <lineage>
        <taxon>Eukaryota</taxon>
        <taxon>Viridiplantae</taxon>
        <taxon>Streptophyta</taxon>
        <taxon>Charophyceae</taxon>
        <taxon>Charales</taxon>
        <taxon>Characeae</taxon>
        <taxon>Chara</taxon>
    </lineage>
</organism>
<sequence length="199" mass="21190">MAANTAVTIQSGSGCMSCLQGVTASRQLTGRRSKVSMLCGPSEAPGVSYIGLARSYVLAHTSKELRPSLLMPVRAGRQNRRQDPQQTLTVFADGSYRRGEGAGSGNFAAGFLLGGLVFGVLGFVFAPQLSKTLLGENADGTPRRLPRWMDDEDSLEATRQSLNDKIAQLNAAIDDVSAQLRVDDGLTINEAEKQLESAT</sequence>
<dbReference type="OrthoDB" id="2020464at2759"/>
<evidence type="ECO:0000313" key="4">
    <source>
        <dbReference type="Proteomes" id="UP000265515"/>
    </source>
</evidence>
<dbReference type="PANTHER" id="PTHR34048">
    <property type="entry name" value="LOW-DENSITY RECEPTOR-LIKE PROTEIN"/>
    <property type="match status" value="1"/>
</dbReference>
<gene>
    <name evidence="3" type="ORF">CBR_g49685</name>
</gene>
<keyword evidence="4" id="KW-1185">Reference proteome</keyword>
<feature type="transmembrane region" description="Helical" evidence="2">
    <location>
        <begin position="107"/>
        <end position="126"/>
    </location>
</feature>
<keyword evidence="1" id="KW-0175">Coiled coil</keyword>
<name>A0A388M5L9_CHABU</name>
<evidence type="ECO:0000256" key="1">
    <source>
        <dbReference type="SAM" id="Coils"/>
    </source>
</evidence>
<proteinExistence type="predicted"/>
<protein>
    <submittedName>
        <fullName evidence="3">Uncharacterized protein</fullName>
    </submittedName>
</protein>
<accession>A0A388M5L9</accession>
<dbReference type="Gramene" id="GBG89836">
    <property type="protein sequence ID" value="GBG89836"/>
    <property type="gene ID" value="CBR_g49685"/>
</dbReference>
<feature type="coiled-coil region" evidence="1">
    <location>
        <begin position="152"/>
        <end position="179"/>
    </location>
</feature>
<keyword evidence="2" id="KW-0472">Membrane</keyword>
<dbReference type="STRING" id="69332.A0A388M5L9"/>
<dbReference type="InterPro" id="IPR040377">
    <property type="entry name" value="Ssl2009-like"/>
</dbReference>
<keyword evidence="2" id="KW-1133">Transmembrane helix</keyword>
<dbReference type="PANTHER" id="PTHR34048:SF3">
    <property type="entry name" value="LOW-DENSITY RECEPTOR-LIKE PROTEIN"/>
    <property type="match status" value="1"/>
</dbReference>
<evidence type="ECO:0000256" key="2">
    <source>
        <dbReference type="SAM" id="Phobius"/>
    </source>
</evidence>
<dbReference type="AlphaFoldDB" id="A0A388M5L9"/>
<reference evidence="3 4" key="1">
    <citation type="journal article" date="2018" name="Cell">
        <title>The Chara Genome: Secondary Complexity and Implications for Plant Terrestrialization.</title>
        <authorList>
            <person name="Nishiyama T."/>
            <person name="Sakayama H."/>
            <person name="Vries J.D."/>
            <person name="Buschmann H."/>
            <person name="Saint-Marcoux D."/>
            <person name="Ullrich K.K."/>
            <person name="Haas F.B."/>
            <person name="Vanderstraeten L."/>
            <person name="Becker D."/>
            <person name="Lang D."/>
            <person name="Vosolsobe S."/>
            <person name="Rombauts S."/>
            <person name="Wilhelmsson P.K.I."/>
            <person name="Janitza P."/>
            <person name="Kern R."/>
            <person name="Heyl A."/>
            <person name="Rumpler F."/>
            <person name="Villalobos L.I.A.C."/>
            <person name="Clay J.M."/>
            <person name="Skokan R."/>
            <person name="Toyoda A."/>
            <person name="Suzuki Y."/>
            <person name="Kagoshima H."/>
            <person name="Schijlen E."/>
            <person name="Tajeshwar N."/>
            <person name="Catarino B."/>
            <person name="Hetherington A.J."/>
            <person name="Saltykova A."/>
            <person name="Bonnot C."/>
            <person name="Breuninger H."/>
            <person name="Symeonidi A."/>
            <person name="Radhakrishnan G.V."/>
            <person name="Van Nieuwerburgh F."/>
            <person name="Deforce D."/>
            <person name="Chang C."/>
            <person name="Karol K.G."/>
            <person name="Hedrich R."/>
            <person name="Ulvskov P."/>
            <person name="Glockner G."/>
            <person name="Delwiche C.F."/>
            <person name="Petrasek J."/>
            <person name="Van de Peer Y."/>
            <person name="Friml J."/>
            <person name="Beilby M."/>
            <person name="Dolan L."/>
            <person name="Kohara Y."/>
            <person name="Sugano S."/>
            <person name="Fujiyama A."/>
            <person name="Delaux P.-M."/>
            <person name="Quint M."/>
            <person name="TheiBen G."/>
            <person name="Hagemann M."/>
            <person name="Harholt J."/>
            <person name="Dunand C."/>
            <person name="Zachgo S."/>
            <person name="Langdale J."/>
            <person name="Maumus F."/>
            <person name="Straeten D.V.D."/>
            <person name="Gould S.B."/>
            <person name="Rensing S.A."/>
        </authorList>
    </citation>
    <scope>NUCLEOTIDE SEQUENCE [LARGE SCALE GENOMIC DNA]</scope>
    <source>
        <strain evidence="3 4">S276</strain>
    </source>
</reference>
<dbReference type="GO" id="GO:0009706">
    <property type="term" value="C:chloroplast inner membrane"/>
    <property type="evidence" value="ECO:0007669"/>
    <property type="project" value="TreeGrafter"/>
</dbReference>
<dbReference type="GO" id="GO:0009535">
    <property type="term" value="C:chloroplast thylakoid membrane"/>
    <property type="evidence" value="ECO:0007669"/>
    <property type="project" value="TreeGrafter"/>
</dbReference>
<comment type="caution">
    <text evidence="3">The sequence shown here is derived from an EMBL/GenBank/DDBJ whole genome shotgun (WGS) entry which is preliminary data.</text>
</comment>
<dbReference type="EMBL" id="BFEA01000765">
    <property type="protein sequence ID" value="GBG89836.1"/>
    <property type="molecule type" value="Genomic_DNA"/>
</dbReference>